<dbReference type="SUPFAM" id="SSF50630">
    <property type="entry name" value="Acid proteases"/>
    <property type="match status" value="1"/>
</dbReference>
<dbReference type="InterPro" id="IPR032799">
    <property type="entry name" value="TAXi_C"/>
</dbReference>
<dbReference type="FunFam" id="2.40.70.10:FF:000045">
    <property type="entry name" value="Basic 7S globulin"/>
    <property type="match status" value="1"/>
</dbReference>
<dbReference type="Gene3D" id="2.40.70.10">
    <property type="entry name" value="Acid Proteases"/>
    <property type="match status" value="2"/>
</dbReference>
<dbReference type="Proteomes" id="UP001187192">
    <property type="component" value="Unassembled WGS sequence"/>
</dbReference>
<keyword evidence="3" id="KW-0964">Secreted</keyword>
<dbReference type="InterPro" id="IPR033868">
    <property type="entry name" value="Xylanase_inhibitor_I-like"/>
</dbReference>
<keyword evidence="7" id="KW-1185">Reference proteome</keyword>
<reference evidence="6" key="1">
    <citation type="submission" date="2023-07" db="EMBL/GenBank/DDBJ databases">
        <title>draft genome sequence of fig (Ficus carica).</title>
        <authorList>
            <person name="Takahashi T."/>
            <person name="Nishimura K."/>
        </authorList>
    </citation>
    <scope>NUCLEOTIDE SEQUENCE</scope>
</reference>
<dbReference type="GO" id="GO:0005576">
    <property type="term" value="C:extracellular region"/>
    <property type="evidence" value="ECO:0007669"/>
    <property type="project" value="UniProtKB-SubCell"/>
</dbReference>
<organism evidence="6 7">
    <name type="scientific">Ficus carica</name>
    <name type="common">Common fig</name>
    <dbReference type="NCBI Taxonomy" id="3494"/>
    <lineage>
        <taxon>Eukaryota</taxon>
        <taxon>Viridiplantae</taxon>
        <taxon>Streptophyta</taxon>
        <taxon>Embryophyta</taxon>
        <taxon>Tracheophyta</taxon>
        <taxon>Spermatophyta</taxon>
        <taxon>Magnoliopsida</taxon>
        <taxon>eudicotyledons</taxon>
        <taxon>Gunneridae</taxon>
        <taxon>Pentapetalae</taxon>
        <taxon>rosids</taxon>
        <taxon>fabids</taxon>
        <taxon>Rosales</taxon>
        <taxon>Moraceae</taxon>
        <taxon>Ficeae</taxon>
        <taxon>Ficus</taxon>
    </lineage>
</organism>
<dbReference type="InterPro" id="IPR033121">
    <property type="entry name" value="PEPTIDASE_A1"/>
</dbReference>
<dbReference type="GO" id="GO:0004190">
    <property type="term" value="F:aspartic-type endopeptidase activity"/>
    <property type="evidence" value="ECO:0007669"/>
    <property type="project" value="InterPro"/>
</dbReference>
<sequence length="437" mass="47021">MPLLSTRNNKMPSLTFPVHFLLFFFFFSIFFYHSTAQTTSFRPKALVLPIIKDTSTNNIQYLTKINQRTPLVPIKLTVDLGGDSLWVDCETGYVSSSYKPAFCGSATCSLAKAPCNSGMCPSDPKPGCYNNTCILSADNTFVYLGTPGDVGSDVVSVPSTDGTNPGRYVSAPKFIFTCAPSFITVGLPNHVKGIAGLGRAKIGLPSQFAAAFSFKRKFAVCLSSSTRSNGVLFFGDGPYIFLPNKEVSNSLIYTPLLLNPKTLPGIDIKQEPSPKYFIGVKSIKINDKAVPVNTSLLRIDRLGLGGTTISTVHPYTIMETSIYSAVIHAFVKELGGHAPRVSAVAPFGACFSSKNIGGTRVGPAVPTIDLVLQNQNVFWRIFGANSMVRVSDDVLCLGFVDGGDTSAMKHPIVLGAYQLEDNLLQFDLASSRLGSLC</sequence>
<dbReference type="FunFam" id="2.40.70.10:FF:000041">
    <property type="entry name" value="Basic 7S globulin"/>
    <property type="match status" value="1"/>
</dbReference>
<dbReference type="AlphaFoldDB" id="A0AA88D6V4"/>
<comment type="caution">
    <text evidence="6">The sequence shown here is derived from an EMBL/GenBank/DDBJ whole genome shotgun (WGS) entry which is preliminary data.</text>
</comment>
<name>A0AA88D6V4_FICCA</name>
<dbReference type="Pfam" id="PF14543">
    <property type="entry name" value="TAXi_N"/>
    <property type="match status" value="1"/>
</dbReference>
<proteinExistence type="inferred from homology"/>
<protein>
    <recommendedName>
        <fullName evidence="5">Peptidase A1 domain-containing protein</fullName>
    </recommendedName>
</protein>
<evidence type="ECO:0000256" key="4">
    <source>
        <dbReference type="ARBA" id="ARBA00022729"/>
    </source>
</evidence>
<dbReference type="PANTHER" id="PTHR47965:SF103">
    <property type="entry name" value="EUKARYOTIC ASPARTYL PROTEASE FAMILY PROTEIN"/>
    <property type="match status" value="1"/>
</dbReference>
<evidence type="ECO:0000256" key="3">
    <source>
        <dbReference type="ARBA" id="ARBA00022525"/>
    </source>
</evidence>
<evidence type="ECO:0000313" key="6">
    <source>
        <dbReference type="EMBL" id="GMN46600.1"/>
    </source>
</evidence>
<evidence type="ECO:0000256" key="1">
    <source>
        <dbReference type="ARBA" id="ARBA00004239"/>
    </source>
</evidence>
<dbReference type="Pfam" id="PF14541">
    <property type="entry name" value="TAXi_C"/>
    <property type="match status" value="1"/>
</dbReference>
<dbReference type="GO" id="GO:0006508">
    <property type="term" value="P:proteolysis"/>
    <property type="evidence" value="ECO:0007669"/>
    <property type="project" value="InterPro"/>
</dbReference>
<dbReference type="InterPro" id="IPR001461">
    <property type="entry name" value="Aspartic_peptidase_A1"/>
</dbReference>
<dbReference type="InterPro" id="IPR032861">
    <property type="entry name" value="TAXi_N"/>
</dbReference>
<evidence type="ECO:0000259" key="5">
    <source>
        <dbReference type="PROSITE" id="PS51767"/>
    </source>
</evidence>
<keyword evidence="4" id="KW-0732">Signal</keyword>
<dbReference type="PROSITE" id="PS51767">
    <property type="entry name" value="PEPTIDASE_A1"/>
    <property type="match status" value="1"/>
</dbReference>
<evidence type="ECO:0000256" key="2">
    <source>
        <dbReference type="ARBA" id="ARBA00007447"/>
    </source>
</evidence>
<dbReference type="EMBL" id="BTGU01000023">
    <property type="protein sequence ID" value="GMN46600.1"/>
    <property type="molecule type" value="Genomic_DNA"/>
</dbReference>
<dbReference type="PANTHER" id="PTHR47965">
    <property type="entry name" value="ASPARTYL PROTEASE-RELATED"/>
    <property type="match status" value="1"/>
</dbReference>
<evidence type="ECO:0000313" key="7">
    <source>
        <dbReference type="Proteomes" id="UP001187192"/>
    </source>
</evidence>
<accession>A0AA88D6V4</accession>
<comment type="subcellular location">
    <subcellularLocation>
        <location evidence="1">Secreted</location>
        <location evidence="1">Extracellular space</location>
    </subcellularLocation>
</comment>
<dbReference type="InterPro" id="IPR021109">
    <property type="entry name" value="Peptidase_aspartic_dom_sf"/>
</dbReference>
<comment type="similarity">
    <text evidence="2">Belongs to the peptidase A1 family.</text>
</comment>
<gene>
    <name evidence="6" type="ORF">TIFTF001_015776</name>
</gene>
<feature type="domain" description="Peptidase A1" evidence="5">
    <location>
        <begin position="61"/>
        <end position="436"/>
    </location>
</feature>
<dbReference type="CDD" id="cd05489">
    <property type="entry name" value="xylanase_inhibitor_I_like"/>
    <property type="match status" value="1"/>
</dbReference>